<evidence type="ECO:0000256" key="3">
    <source>
        <dbReference type="ARBA" id="ARBA00022763"/>
    </source>
</evidence>
<keyword evidence="5 6" id="KW-0238">DNA-binding</keyword>
<dbReference type="InterPro" id="IPR045076">
    <property type="entry name" value="MutS"/>
</dbReference>
<keyword evidence="11" id="KW-1185">Reference proteome</keyword>
<keyword evidence="7" id="KW-0175">Coiled coil</keyword>
<dbReference type="SUPFAM" id="SSF52540">
    <property type="entry name" value="P-loop containing nucleoside triphosphate hydrolases"/>
    <property type="match status" value="1"/>
</dbReference>
<dbReference type="InterPro" id="IPR036187">
    <property type="entry name" value="DNA_mismatch_repair_MutS_sf"/>
</dbReference>
<comment type="caution">
    <text evidence="10">The sequence shown here is derived from an EMBL/GenBank/DDBJ whole genome shotgun (WGS) entry which is preliminary data.</text>
</comment>
<dbReference type="GO" id="GO:0030983">
    <property type="term" value="F:mismatched DNA binding"/>
    <property type="evidence" value="ECO:0007669"/>
    <property type="project" value="UniProtKB-UniRule"/>
</dbReference>
<evidence type="ECO:0000256" key="6">
    <source>
        <dbReference type="PIRNR" id="PIRNR037677"/>
    </source>
</evidence>
<keyword evidence="3 6" id="KW-0227">DNA damage</keyword>
<dbReference type="GO" id="GO:0005524">
    <property type="term" value="F:ATP binding"/>
    <property type="evidence" value="ECO:0007669"/>
    <property type="project" value="UniProtKB-UniRule"/>
</dbReference>
<organism evidence="10 11">
    <name type="scientific">Pseudocohnilembus persalinus</name>
    <name type="common">Ciliate</name>
    <dbReference type="NCBI Taxonomy" id="266149"/>
    <lineage>
        <taxon>Eukaryota</taxon>
        <taxon>Sar</taxon>
        <taxon>Alveolata</taxon>
        <taxon>Ciliophora</taxon>
        <taxon>Intramacronucleata</taxon>
        <taxon>Oligohymenophorea</taxon>
        <taxon>Scuticociliatia</taxon>
        <taxon>Philasterida</taxon>
        <taxon>Pseudocohnilembidae</taxon>
        <taxon>Pseudocohnilembus</taxon>
    </lineage>
</organism>
<gene>
    <name evidence="10" type="ORF">PPERSA_07590</name>
</gene>
<dbReference type="SMART" id="SM00534">
    <property type="entry name" value="MUTSac"/>
    <property type="match status" value="1"/>
</dbReference>
<feature type="compositionally biased region" description="Basic and acidic residues" evidence="8">
    <location>
        <begin position="26"/>
        <end position="40"/>
    </location>
</feature>
<accession>A0A0V0QI97</accession>
<evidence type="ECO:0000313" key="11">
    <source>
        <dbReference type="Proteomes" id="UP000054937"/>
    </source>
</evidence>
<dbReference type="Pfam" id="PF01624">
    <property type="entry name" value="MutS_I"/>
    <property type="match status" value="1"/>
</dbReference>
<keyword evidence="6" id="KW-0234">DNA repair</keyword>
<dbReference type="InParanoid" id="A0A0V0QI97"/>
<dbReference type="GO" id="GO:0140664">
    <property type="term" value="F:ATP-dependent DNA damage sensor activity"/>
    <property type="evidence" value="ECO:0007669"/>
    <property type="project" value="InterPro"/>
</dbReference>
<feature type="domain" description="DNA mismatch repair proteins mutS family" evidence="9">
    <location>
        <begin position="1051"/>
        <end position="1067"/>
    </location>
</feature>
<dbReference type="InterPro" id="IPR017261">
    <property type="entry name" value="DNA_mismatch_repair_MutS/MSH"/>
</dbReference>
<evidence type="ECO:0000256" key="7">
    <source>
        <dbReference type="SAM" id="Coils"/>
    </source>
</evidence>
<dbReference type="PIRSF" id="PIRSF037677">
    <property type="entry name" value="DNA_mis_repair_Msh6"/>
    <property type="match status" value="1"/>
</dbReference>
<dbReference type="Gene3D" id="3.40.50.300">
    <property type="entry name" value="P-loop containing nucleotide triphosphate hydrolases"/>
    <property type="match status" value="1"/>
</dbReference>
<name>A0A0V0QI97_PSEPJ</name>
<dbReference type="Proteomes" id="UP000054937">
    <property type="component" value="Unassembled WGS sequence"/>
</dbReference>
<feature type="compositionally biased region" description="Polar residues" evidence="8">
    <location>
        <begin position="1"/>
        <end position="10"/>
    </location>
</feature>
<dbReference type="InterPro" id="IPR016151">
    <property type="entry name" value="DNA_mismatch_repair_MutS_N"/>
</dbReference>
<dbReference type="AlphaFoldDB" id="A0A0V0QI97"/>
<feature type="coiled-coil region" evidence="7">
    <location>
        <begin position="299"/>
        <end position="349"/>
    </location>
</feature>
<dbReference type="Gene3D" id="3.40.1170.10">
    <property type="entry name" value="DNA repair protein MutS, domain I"/>
    <property type="match status" value="1"/>
</dbReference>
<dbReference type="GO" id="GO:0032301">
    <property type="term" value="C:MutSalpha complex"/>
    <property type="evidence" value="ECO:0007669"/>
    <property type="project" value="TreeGrafter"/>
</dbReference>
<dbReference type="OrthoDB" id="10252754at2759"/>
<keyword evidence="4 6" id="KW-0067">ATP-binding</keyword>
<reference evidence="10 11" key="1">
    <citation type="journal article" date="2015" name="Sci. Rep.">
        <title>Genome of the facultative scuticociliatosis pathogen Pseudocohnilembus persalinus provides insight into its virulence through horizontal gene transfer.</title>
        <authorList>
            <person name="Xiong J."/>
            <person name="Wang G."/>
            <person name="Cheng J."/>
            <person name="Tian M."/>
            <person name="Pan X."/>
            <person name="Warren A."/>
            <person name="Jiang C."/>
            <person name="Yuan D."/>
            <person name="Miao W."/>
        </authorList>
    </citation>
    <scope>NUCLEOTIDE SEQUENCE [LARGE SCALE GENOMIC DNA]</scope>
    <source>
        <strain evidence="10">36N120E</strain>
    </source>
</reference>
<keyword evidence="2 6" id="KW-0547">Nucleotide-binding</keyword>
<dbReference type="InterPro" id="IPR027417">
    <property type="entry name" value="P-loop_NTPase"/>
</dbReference>
<dbReference type="EMBL" id="LDAU01000159">
    <property type="protein sequence ID" value="KRX01945.1"/>
    <property type="molecule type" value="Genomic_DNA"/>
</dbReference>
<proteinExistence type="inferred from homology"/>
<dbReference type="PROSITE" id="PS00486">
    <property type="entry name" value="DNA_MISMATCH_REPAIR_2"/>
    <property type="match status" value="1"/>
</dbReference>
<dbReference type="SUPFAM" id="SSF48334">
    <property type="entry name" value="DNA repair protein MutS, domain III"/>
    <property type="match status" value="1"/>
</dbReference>
<evidence type="ECO:0000313" key="10">
    <source>
        <dbReference type="EMBL" id="KRX01945.1"/>
    </source>
</evidence>
<evidence type="ECO:0000256" key="1">
    <source>
        <dbReference type="ARBA" id="ARBA00006271"/>
    </source>
</evidence>
<evidence type="ECO:0000256" key="4">
    <source>
        <dbReference type="ARBA" id="ARBA00022840"/>
    </source>
</evidence>
<dbReference type="SUPFAM" id="SSF55271">
    <property type="entry name" value="DNA repair protein MutS, domain I"/>
    <property type="match status" value="1"/>
</dbReference>
<dbReference type="Pfam" id="PF05192">
    <property type="entry name" value="MutS_III"/>
    <property type="match status" value="1"/>
</dbReference>
<feature type="region of interest" description="Disordered" evidence="8">
    <location>
        <begin position="73"/>
        <end position="114"/>
    </location>
</feature>
<dbReference type="SMART" id="SM00533">
    <property type="entry name" value="MUTSd"/>
    <property type="match status" value="1"/>
</dbReference>
<protein>
    <recommendedName>
        <fullName evidence="6">DNA mismatch repair protein</fullName>
    </recommendedName>
</protein>
<dbReference type="InterPro" id="IPR007696">
    <property type="entry name" value="DNA_mismatch_repair_MutS_core"/>
</dbReference>
<dbReference type="Gene3D" id="1.10.1420.10">
    <property type="match status" value="2"/>
</dbReference>
<evidence type="ECO:0000259" key="9">
    <source>
        <dbReference type="PROSITE" id="PS00486"/>
    </source>
</evidence>
<dbReference type="InterPro" id="IPR007695">
    <property type="entry name" value="DNA_mismatch_repair_MutS-lik_N"/>
</dbReference>
<evidence type="ECO:0000256" key="5">
    <source>
        <dbReference type="ARBA" id="ARBA00023125"/>
    </source>
</evidence>
<feature type="coiled-coil region" evidence="7">
    <location>
        <begin position="872"/>
        <end position="899"/>
    </location>
</feature>
<comment type="function">
    <text evidence="6">Component of the post-replicative DNA mismatch repair system (MMR).</text>
</comment>
<dbReference type="InterPro" id="IPR000432">
    <property type="entry name" value="DNA_mismatch_repair_MutS_C"/>
</dbReference>
<dbReference type="GO" id="GO:0016787">
    <property type="term" value="F:hydrolase activity"/>
    <property type="evidence" value="ECO:0007669"/>
    <property type="project" value="UniProtKB-KW"/>
</dbReference>
<dbReference type="PANTHER" id="PTHR11361">
    <property type="entry name" value="DNA MISMATCH REPAIR PROTEIN MUTS FAMILY MEMBER"/>
    <property type="match status" value="1"/>
</dbReference>
<comment type="similarity">
    <text evidence="1 6">Belongs to the DNA mismatch repair MutS family.</text>
</comment>
<dbReference type="GO" id="GO:0006298">
    <property type="term" value="P:mismatch repair"/>
    <property type="evidence" value="ECO:0007669"/>
    <property type="project" value="InterPro"/>
</dbReference>
<sequence length="1178" mass="140304">MQIQMNQLEQNKNEGFLQGKSTVNQKIEEEKFSYSEKSEDNNLSDDDFQHIIKQNQNQQIQNKTEQNDLSDFGYFQNKSQNENNQEQKEEEDDIFSQNKNSNEEKNEQQKQQQQNELLLQTLPDFCLPQNVKDLNGIKPGQPNYDPSTLQVPLEKIQNMTEYIKQYWEFKSVNYDRILFVRRGRFFDTMFEDAIEIHKILDYNFQMKQLKIGIPAHKIHYAIQKLLLNNRSVAICEQIESEVQQQLRVKQQKQLAKNERDLQVMKRQVTSVHTRGIIPIDFSFILYDAFLNRIIFADIIEDQESKLQKQVNHKNQNKNQEKQIEVEIQNENQNENENEYQKNLVKKIQKIKDLLNFYQPVQEVVYSENLSQDVKEILEHLPQKPLMKKIPNKFWEDFDSDFIQDFIQLMNENGSNIPNFILENYQSQENEIDNNQTNVNSLNLKIRKKIIRQQVFNCFSYYMKKNMLFDKIMSIATYIVCDTNQFIQSQIINNQMKNQNENKMLIDHQTFENLDLFNVSYLNFQAKNIYKYKTVFDFIDFTCTQFGRRNLKNWLLQPLYDSEEIRERQQALIDLENLKGYREQFKVYIREMPDLEKMIQRIYLYTIRQKDIVSYGDISQMRITEMKEVLEQIQRIYTQIFTQFTSNVNKMKGNLLKKLTTEFKEDDSNQKNQNNSKQQQQNQGLLFNMSEKIKQVLESIEWRGPNKEKAVPKKGYVKNYDKQYEKLLQVEQKFLDYLQKVQLFFGNDQRIQYSHSKFEYQLEFPVDVFEKYEKPIDFEITSKRKGYERFYSKELKQIINEFHIQVDRIRDELAEFSMGIFKKFYSFKYYWDSFIEILKQLDCLLALHQVSFGEQYQEIFDQKFVRPVIIDNNLNEKKQNEKNNNNIKEIQKQHQILQNDDIKNFNIEQDNINQVNESFVYLTQAVHPCLVLQGLKMVKNDVILNTQNFQEFNNIVIQKNNEKNSKNEKNPRCAVITGCNMGGKSTIMRTLAINTILAQLGCFVPCKEFYLKPFKKLFTRMGSSDDILQNKSTFYLEMEDAYNIVQNSCQNSLILIDELGRGTAAFDGVALAYGILKYLIEKKKGVILFSTHSHILLNEFQKNENLKQQIQFLKMDSILDETGNQVLFLYELVEGQESLSYAARIMSMLNFSEEIILNSKFNTILLNLQQKIPIKNMEF</sequence>
<feature type="compositionally biased region" description="Low complexity" evidence="8">
    <location>
        <begin position="51"/>
        <end position="61"/>
    </location>
</feature>
<dbReference type="PANTHER" id="PTHR11361:SF148">
    <property type="entry name" value="DNA MISMATCH REPAIR PROTEIN MSH6"/>
    <property type="match status" value="1"/>
</dbReference>
<feature type="region of interest" description="Disordered" evidence="8">
    <location>
        <begin position="1"/>
        <end position="61"/>
    </location>
</feature>
<dbReference type="Pfam" id="PF00488">
    <property type="entry name" value="MutS_V"/>
    <property type="match status" value="1"/>
</dbReference>
<keyword evidence="10" id="KW-0378">Hydrolase</keyword>
<evidence type="ECO:0000256" key="2">
    <source>
        <dbReference type="ARBA" id="ARBA00022741"/>
    </source>
</evidence>
<evidence type="ECO:0000256" key="8">
    <source>
        <dbReference type="SAM" id="MobiDB-lite"/>
    </source>
</evidence>